<dbReference type="InterPro" id="IPR000620">
    <property type="entry name" value="EamA_dom"/>
</dbReference>
<feature type="transmembrane region" description="Helical" evidence="3">
    <location>
        <begin position="177"/>
        <end position="198"/>
    </location>
</feature>
<dbReference type="Proteomes" id="UP001144204">
    <property type="component" value="Unassembled WGS sequence"/>
</dbReference>
<keyword evidence="3" id="KW-0472">Membrane</keyword>
<feature type="transmembrane region" description="Helical" evidence="3">
    <location>
        <begin position="93"/>
        <end position="115"/>
    </location>
</feature>
<protein>
    <submittedName>
        <fullName evidence="5">Membrane protein</fullName>
    </submittedName>
</protein>
<evidence type="ECO:0000256" key="3">
    <source>
        <dbReference type="SAM" id="Phobius"/>
    </source>
</evidence>
<dbReference type="PANTHER" id="PTHR22911">
    <property type="entry name" value="ACYL-MALONYL CONDENSING ENZYME-RELATED"/>
    <property type="match status" value="1"/>
</dbReference>
<feature type="transmembrane region" description="Helical" evidence="3">
    <location>
        <begin position="230"/>
        <end position="251"/>
    </location>
</feature>
<dbReference type="SUPFAM" id="SSF103481">
    <property type="entry name" value="Multidrug resistance efflux transporter EmrE"/>
    <property type="match status" value="2"/>
</dbReference>
<accession>A0A9W6ER17</accession>
<feature type="transmembrane region" description="Helical" evidence="3">
    <location>
        <begin position="286"/>
        <end position="305"/>
    </location>
</feature>
<dbReference type="Pfam" id="PF00892">
    <property type="entry name" value="EamA"/>
    <property type="match status" value="2"/>
</dbReference>
<comment type="similarity">
    <text evidence="2">Belongs to the EamA transporter family.</text>
</comment>
<feature type="transmembrane region" description="Helical" evidence="3">
    <location>
        <begin position="35"/>
        <end position="54"/>
    </location>
</feature>
<keyword evidence="3" id="KW-0812">Transmembrane</keyword>
<feature type="transmembrane region" description="Helical" evidence="3">
    <location>
        <begin position="66"/>
        <end position="87"/>
    </location>
</feature>
<comment type="caution">
    <text evidence="5">The sequence shown here is derived from an EMBL/GenBank/DDBJ whole genome shotgun (WGS) entry which is preliminary data.</text>
</comment>
<keyword evidence="6" id="KW-1185">Reference proteome</keyword>
<reference evidence="5" key="1">
    <citation type="submission" date="2022-07" db="EMBL/GenBank/DDBJ databases">
        <authorList>
            <person name="Kouya T."/>
            <person name="Ishiyama Y."/>
        </authorList>
    </citation>
    <scope>NUCLEOTIDE SEQUENCE</scope>
    <source>
        <strain evidence="5">WR16-4</strain>
    </source>
</reference>
<dbReference type="RefSeq" id="WP_286135770.1">
    <property type="nucleotide sequence ID" value="NZ_BRPL01000002.1"/>
</dbReference>
<feature type="domain" description="EamA" evidence="4">
    <location>
        <begin position="148"/>
        <end position="303"/>
    </location>
</feature>
<keyword evidence="3" id="KW-1133">Transmembrane helix</keyword>
<evidence type="ECO:0000256" key="2">
    <source>
        <dbReference type="ARBA" id="ARBA00007362"/>
    </source>
</evidence>
<dbReference type="EMBL" id="BRPL01000002">
    <property type="protein sequence ID" value="GLB46311.1"/>
    <property type="molecule type" value="Genomic_DNA"/>
</dbReference>
<proteinExistence type="inferred from homology"/>
<dbReference type="AlphaFoldDB" id="A0A9W6ER17"/>
<feature type="transmembrane region" description="Helical" evidence="3">
    <location>
        <begin position="147"/>
        <end position="165"/>
    </location>
</feature>
<evidence type="ECO:0000256" key="1">
    <source>
        <dbReference type="ARBA" id="ARBA00004127"/>
    </source>
</evidence>
<comment type="subcellular location">
    <subcellularLocation>
        <location evidence="1">Endomembrane system</location>
        <topology evidence="1">Multi-pass membrane protein</topology>
    </subcellularLocation>
</comment>
<dbReference type="GO" id="GO:0016020">
    <property type="term" value="C:membrane"/>
    <property type="evidence" value="ECO:0007669"/>
    <property type="project" value="InterPro"/>
</dbReference>
<feature type="domain" description="EamA" evidence="4">
    <location>
        <begin position="4"/>
        <end position="138"/>
    </location>
</feature>
<gene>
    <name evidence="5" type="ORF">WR164_02900</name>
</gene>
<dbReference type="InterPro" id="IPR037185">
    <property type="entry name" value="EmrE-like"/>
</dbReference>
<evidence type="ECO:0000259" key="4">
    <source>
        <dbReference type="Pfam" id="PF00892"/>
    </source>
</evidence>
<feature type="transmembrane region" description="Helical" evidence="3">
    <location>
        <begin position="122"/>
        <end position="141"/>
    </location>
</feature>
<evidence type="ECO:0000313" key="6">
    <source>
        <dbReference type="Proteomes" id="UP001144204"/>
    </source>
</evidence>
<sequence length="325" mass="35479">MKRTILYILISTLMFSLMEIALKSAGNAFSPIQLNLIRFFIGGLVLLPVVLGHFRHSHIHFYKKDLAIFALTGFLCVVVSMTLYQLAIVYDQASTVAVVFSCNPVFSLLFSFLILHETIHKLGLISMILSIVGLLVIVNPMKLTNPVGLALAIGAAITFGLYSIISRWSSVMSGFNGLTTTCFTFLAGSIELLILALISHVPMVAHGMQHVSWLASFSNTPILNNVNMHYFWLLFFISVCVTAGGFAFYFLAMDLAGVSMASLVFFIKPGLAPILAMLLIHENISINTIIGIVIILISSVVTFVGHRMAAAAKDLDDDLDNDDLA</sequence>
<name>A0A9W6ER17_9LACO</name>
<organism evidence="5 6">
    <name type="scientific">Philodulcilactobacillus myokoensis</name>
    <dbReference type="NCBI Taxonomy" id="2929573"/>
    <lineage>
        <taxon>Bacteria</taxon>
        <taxon>Bacillati</taxon>
        <taxon>Bacillota</taxon>
        <taxon>Bacilli</taxon>
        <taxon>Lactobacillales</taxon>
        <taxon>Lactobacillaceae</taxon>
        <taxon>Philodulcilactobacillus</taxon>
    </lineage>
</organism>
<evidence type="ECO:0000313" key="5">
    <source>
        <dbReference type="EMBL" id="GLB46311.1"/>
    </source>
</evidence>
<feature type="transmembrane region" description="Helical" evidence="3">
    <location>
        <begin position="258"/>
        <end position="280"/>
    </location>
</feature>
<reference evidence="5" key="2">
    <citation type="journal article" date="2023" name="PLoS ONE">
        <title>Philodulcilactobacillus myokoensis gen. nov., sp. nov., a fructophilic, acidophilic, and agar-phobic lactic acid bacterium isolated from fermented vegetable extracts.</title>
        <authorList>
            <person name="Kouya T."/>
            <person name="Ishiyama Y."/>
            <person name="Ohashi S."/>
            <person name="Kumakubo R."/>
            <person name="Yamazaki T."/>
            <person name="Otaki T."/>
        </authorList>
    </citation>
    <scope>NUCLEOTIDE SEQUENCE</scope>
    <source>
        <strain evidence="5">WR16-4</strain>
    </source>
</reference>